<dbReference type="PANTHER" id="PTHR15688">
    <property type="entry name" value="KINETOCHORE-ASSOCIATED PROTEIN 1"/>
    <property type="match status" value="1"/>
</dbReference>
<evidence type="ECO:0000259" key="1">
    <source>
        <dbReference type="Pfam" id="PF10493"/>
    </source>
</evidence>
<feature type="domain" description="KNTC1 second ARM-repeats" evidence="3">
    <location>
        <begin position="10"/>
        <end position="160"/>
    </location>
</feature>
<dbReference type="Pfam" id="PF10493">
    <property type="entry name" value="Rod_C"/>
    <property type="match status" value="1"/>
</dbReference>
<evidence type="ECO:0000259" key="3">
    <source>
        <dbReference type="Pfam" id="PF24516"/>
    </source>
</evidence>
<dbReference type="AlphaFoldDB" id="A0A812DA89"/>
<dbReference type="Pfam" id="PF24516">
    <property type="entry name" value="ARM_KNTC1_2nd"/>
    <property type="match status" value="1"/>
</dbReference>
<organism evidence="4 5">
    <name type="scientific">Acanthosepion pharaonis</name>
    <name type="common">Pharaoh cuttlefish</name>
    <name type="synonym">Sepia pharaonis</name>
    <dbReference type="NCBI Taxonomy" id="158019"/>
    <lineage>
        <taxon>Eukaryota</taxon>
        <taxon>Metazoa</taxon>
        <taxon>Spiralia</taxon>
        <taxon>Lophotrochozoa</taxon>
        <taxon>Mollusca</taxon>
        <taxon>Cephalopoda</taxon>
        <taxon>Coleoidea</taxon>
        <taxon>Decapodiformes</taxon>
        <taxon>Sepiida</taxon>
        <taxon>Sepiina</taxon>
        <taxon>Sepiidae</taxon>
        <taxon>Acanthosepion</taxon>
    </lineage>
</organism>
<dbReference type="Proteomes" id="UP000597762">
    <property type="component" value="Unassembled WGS sequence"/>
</dbReference>
<dbReference type="Pfam" id="PF24515">
    <property type="entry name" value="ARM_KNTC1_3rd"/>
    <property type="match status" value="1"/>
</dbReference>
<dbReference type="PANTHER" id="PTHR15688:SF1">
    <property type="entry name" value="KINETOCHORE-ASSOCIATED PROTEIN 1"/>
    <property type="match status" value="1"/>
</dbReference>
<dbReference type="InterPro" id="IPR055405">
    <property type="entry name" value="ARM_KNTC1_3rd"/>
</dbReference>
<dbReference type="GO" id="GO:0007094">
    <property type="term" value="P:mitotic spindle assembly checkpoint signaling"/>
    <property type="evidence" value="ECO:0007669"/>
    <property type="project" value="TreeGrafter"/>
</dbReference>
<dbReference type="InterPro" id="IPR052802">
    <property type="entry name" value="KNTC1"/>
</dbReference>
<dbReference type="GO" id="GO:0031267">
    <property type="term" value="F:small GTPase binding"/>
    <property type="evidence" value="ECO:0007669"/>
    <property type="project" value="TreeGrafter"/>
</dbReference>
<keyword evidence="5" id="KW-1185">Reference proteome</keyword>
<gene>
    <name evidence="4" type="ORF">SPHA_52221</name>
</gene>
<comment type="caution">
    <text evidence="4">The sequence shown here is derived from an EMBL/GenBank/DDBJ whole genome shotgun (WGS) entry which is preliminary data.</text>
</comment>
<feature type="non-terminal residue" evidence="4">
    <location>
        <position position="1"/>
    </location>
</feature>
<feature type="domain" description="RZZ complex subunit KNTC1/ROD C-terminal" evidence="1">
    <location>
        <begin position="836"/>
        <end position="1245"/>
    </location>
</feature>
<accession>A0A812DA89</accession>
<evidence type="ECO:0000259" key="2">
    <source>
        <dbReference type="Pfam" id="PF24515"/>
    </source>
</evidence>
<protein>
    <submittedName>
        <fullName evidence="4">KNTC1</fullName>
    </submittedName>
</protein>
<sequence>DLLERTGCISNLGQPHWEAKALAVIGYIRDTKQKIAAVLEVMKWAPIPWTPEIQRLVDDALTLKSPEVEAVKKQAKLVEIKKWLQKYNLKGIDIPKANTNEAFQLSKYILMKDEPDSLEDALKVLRPEGNNLKTDLYMFRLRYLVLHDRLSECLELLKSLDADMIVVCAQRLLTFCYIQLDEEFHLDPEDTKNKRTLVITAGKCLIDFLQMHITDFQELDNMHKFKKDMQNLLSLQIEFEKYPPFEKYKQPKFKEAMFWDYVNSLTTGSNEMVKQHYRKIYRLADLLQIPCMQLLSKMVISASKTGNNEMVIEICNNLLECEPNAETAEVLYDVCLHLLTLLAEDDTSADIDDEKENALEDVRSNLPALIHNIISLALTACNPSFLPKFIQLGKCTWLAASASQHTSVAENTVVSQGLAVGGRTDQNLTKIWSLTTQFKEEAFIMEASTIIPLSAQTTLANPLLQEIPVTQKPADITVCEETDKILSKNSEDIVKTKKQCVQIVDCYVGQIPKLLDFLQRNQNIELAYQYLMHTYFTVLEYCDYCTTNIQVTNRDMSLVKEILEVLSQLNPQRTSHQLVINLLHKIFNQHRIDHLYALAFFWGLPKKMLHEILKKMTNQAGQNYRKLMALAKVGNALGKLHKEPDVASRCQLMETSASWGHHLGKFKVCFKDALYGPLNEKYKVLQQMAACESITISTVKDFCKDFQIDLDDGLIKYLEYIIKSITSTHNQWSICNPVKRKLKLDKAVGAVRCVKSQSRLMKTLTALINSVNIYDYETLWLILEEASQIEKTPIIDKSLKLLSFLKEYKRIATPSDYERQFRIDGDQESLQFVLDCLPRMSQTRLPFHPMLFGDPWRIITKELDVKNTKTWLSATKILQLSTDQLYVVAVQNTIKAYVSSSNETAASTLEDKFRCKWDPKEVNFDLLNCIKNIVGEIRDCESALALSTYVMKELPMGAEKVLALQGCVSFAEKWCQSSKESSSCKKAETAFHKFVQMYHQLAAEQVLFQYKLASPELLDLCSKPEKLIRKLYENSSILDPTLPEHLRPDINQMAVEIATINSLSLEDLKINLVCEWLETNKSEDADMTVTFDFGNFNNFETEDKHVDNDNLKRVAYILRSGDIKRNISFLLGYSGQLRSTTQVSHMCQLRALCCLFNMASMNEISCTTSMTSNQISKLIQVQRYLVCLEKLSVAMTAKGFEECNKEKLTRSIWKNHNQERNISLVAYLVTSLCFDYKIYDLNLWDNNKDANKKEI</sequence>
<dbReference type="GO" id="GO:0005737">
    <property type="term" value="C:cytoplasm"/>
    <property type="evidence" value="ECO:0007669"/>
    <property type="project" value="TreeGrafter"/>
</dbReference>
<name>A0A812DA89_ACAPH</name>
<dbReference type="GO" id="GO:0000070">
    <property type="term" value="P:mitotic sister chromatid segregation"/>
    <property type="evidence" value="ECO:0007669"/>
    <property type="project" value="TreeGrafter"/>
</dbReference>
<dbReference type="EMBL" id="CAHIKZ030003226">
    <property type="protein sequence ID" value="CAE1297778.1"/>
    <property type="molecule type" value="Genomic_DNA"/>
</dbReference>
<dbReference type="OrthoDB" id="343783at2759"/>
<dbReference type="GO" id="GO:1990423">
    <property type="term" value="C:RZZ complex"/>
    <property type="evidence" value="ECO:0007669"/>
    <property type="project" value="TreeGrafter"/>
</dbReference>
<proteinExistence type="predicted"/>
<evidence type="ECO:0000313" key="4">
    <source>
        <dbReference type="EMBL" id="CAE1297778.1"/>
    </source>
</evidence>
<feature type="domain" description="KNTC1 third ARM-repeats" evidence="2">
    <location>
        <begin position="577"/>
        <end position="784"/>
    </location>
</feature>
<evidence type="ECO:0000313" key="5">
    <source>
        <dbReference type="Proteomes" id="UP000597762"/>
    </source>
</evidence>
<dbReference type="InterPro" id="IPR019527">
    <property type="entry name" value="RZZ-complex_KNTC1/ROD_C"/>
</dbReference>
<dbReference type="InterPro" id="IPR055404">
    <property type="entry name" value="ARM_KNTC1_2nd"/>
</dbReference>
<dbReference type="GO" id="GO:1903394">
    <property type="term" value="P:protein localization to kinetochore involved in kinetochore assembly"/>
    <property type="evidence" value="ECO:0007669"/>
    <property type="project" value="TreeGrafter"/>
</dbReference>
<reference evidence="4" key="1">
    <citation type="submission" date="2021-01" db="EMBL/GenBank/DDBJ databases">
        <authorList>
            <person name="Li R."/>
            <person name="Bekaert M."/>
        </authorList>
    </citation>
    <scope>NUCLEOTIDE SEQUENCE</scope>
    <source>
        <strain evidence="4">Farmed</strain>
    </source>
</reference>
<dbReference type="GO" id="GO:0005828">
    <property type="term" value="C:kinetochore microtubule"/>
    <property type="evidence" value="ECO:0007669"/>
    <property type="project" value="TreeGrafter"/>
</dbReference>